<feature type="region of interest" description="Disordered" evidence="1">
    <location>
        <begin position="1"/>
        <end position="28"/>
    </location>
</feature>
<evidence type="ECO:0000313" key="3">
    <source>
        <dbReference type="Proteomes" id="UP000663297"/>
    </source>
</evidence>
<organism evidence="2 3">
    <name type="scientific">Fusarium culmorum</name>
    <dbReference type="NCBI Taxonomy" id="5516"/>
    <lineage>
        <taxon>Eukaryota</taxon>
        <taxon>Fungi</taxon>
        <taxon>Dikarya</taxon>
        <taxon>Ascomycota</taxon>
        <taxon>Pezizomycotina</taxon>
        <taxon>Sordariomycetes</taxon>
        <taxon>Hypocreomycetidae</taxon>
        <taxon>Hypocreales</taxon>
        <taxon>Nectriaceae</taxon>
        <taxon>Fusarium</taxon>
    </lineage>
</organism>
<proteinExistence type="predicted"/>
<sequence>MRARSDLLALASSSQPGKSSLNQPFFSPPCDAATQRDSGALVVAVALAGPGGHTSSCTLAVAGGGPEYLLLPPSTTAATATATVEICLPYFQP</sequence>
<protein>
    <submittedName>
        <fullName evidence="2">Uncharacterized protein</fullName>
    </submittedName>
</protein>
<evidence type="ECO:0000256" key="1">
    <source>
        <dbReference type="SAM" id="MobiDB-lite"/>
    </source>
</evidence>
<gene>
    <name evidence="2" type="ORF">HYE67_004211</name>
</gene>
<feature type="compositionally biased region" description="Low complexity" evidence="1">
    <location>
        <begin position="1"/>
        <end position="14"/>
    </location>
</feature>
<dbReference type="AlphaFoldDB" id="A0A7S8D559"/>
<feature type="compositionally biased region" description="Polar residues" evidence="1">
    <location>
        <begin position="15"/>
        <end position="25"/>
    </location>
</feature>
<dbReference type="EMBL" id="CP064748">
    <property type="protein sequence ID" value="QPC61980.1"/>
    <property type="molecule type" value="Genomic_DNA"/>
</dbReference>
<dbReference type="Proteomes" id="UP000663297">
    <property type="component" value="Chromosome 2"/>
</dbReference>
<name>A0A7S8D559_FUSCU</name>
<evidence type="ECO:0000313" key="2">
    <source>
        <dbReference type="EMBL" id="QPC61980.1"/>
    </source>
</evidence>
<accession>A0A7S8D559</accession>
<reference evidence="2" key="1">
    <citation type="submission" date="2020-11" db="EMBL/GenBank/DDBJ databases">
        <title>The chromosome-scale genome resource for two endophytic Fusarium species: F. culmorum and F. pseudograminearum.</title>
        <authorList>
            <person name="Yuan Z."/>
        </authorList>
    </citation>
    <scope>NUCLEOTIDE SEQUENCE</scope>
    <source>
        <strain evidence="2">Class2-1B</strain>
    </source>
</reference>